<dbReference type="PANTHER" id="PTHR34846">
    <property type="entry name" value="4-CARBOXYMUCONOLACTONE DECARBOXYLASE FAMILY PROTEIN (AFU_ORTHOLOGUE AFUA_6G11590)"/>
    <property type="match status" value="1"/>
</dbReference>
<gene>
    <name evidence="1" type="ORF">OHC33_001538</name>
</gene>
<name>A0AAN8EK10_9EURO</name>
<evidence type="ECO:0000313" key="1">
    <source>
        <dbReference type="EMBL" id="KAK5957168.1"/>
    </source>
</evidence>
<sequence>MPQDRVPPTSPEHLTPTQKSAHDFLVSSLQLHFGPDLNDTFRTQNDNGALIGPLAILVQYPILAKPYTDLVTAIARLADLTPDVREIAILAVGGIHKSGYELYAHERLAASKTTLDHRVISALASGEKPEGLNEQCEAAYELSIALAEKKGPVDQVVFDTAKDALGQDGTIAIVHYVAIYAYTCILLNAVDASVPKD</sequence>
<reference evidence="1 2" key="1">
    <citation type="submission" date="2022-12" db="EMBL/GenBank/DDBJ databases">
        <title>Genomic features and morphological characterization of a novel Knufia sp. strain isolated from spacecraft assembly facility.</title>
        <authorList>
            <person name="Teixeira M."/>
            <person name="Chander A.M."/>
            <person name="Stajich J.E."/>
            <person name="Venkateswaran K."/>
        </authorList>
    </citation>
    <scope>NUCLEOTIDE SEQUENCE [LARGE SCALE GENOMIC DNA]</scope>
    <source>
        <strain evidence="1 2">FJI-L2-BK-P2</strain>
    </source>
</reference>
<dbReference type="InterPro" id="IPR029032">
    <property type="entry name" value="AhpD-like"/>
</dbReference>
<dbReference type="PANTHER" id="PTHR34846:SF11">
    <property type="entry name" value="4-CARBOXYMUCONOLACTONE DECARBOXYLASE FAMILY PROTEIN (AFU_ORTHOLOGUE AFUA_6G11590)"/>
    <property type="match status" value="1"/>
</dbReference>
<protein>
    <recommendedName>
        <fullName evidence="3">Carboxymuconolactone decarboxylase-like domain-containing protein</fullName>
    </recommendedName>
</protein>
<dbReference type="SUPFAM" id="SSF69118">
    <property type="entry name" value="AhpD-like"/>
    <property type="match status" value="1"/>
</dbReference>
<dbReference type="AlphaFoldDB" id="A0AAN8EK10"/>
<dbReference type="Proteomes" id="UP001316803">
    <property type="component" value="Unassembled WGS sequence"/>
</dbReference>
<dbReference type="EMBL" id="JAKLMC020000003">
    <property type="protein sequence ID" value="KAK5957168.1"/>
    <property type="molecule type" value="Genomic_DNA"/>
</dbReference>
<proteinExistence type="predicted"/>
<evidence type="ECO:0008006" key="3">
    <source>
        <dbReference type="Google" id="ProtNLM"/>
    </source>
</evidence>
<dbReference type="Gene3D" id="1.20.1290.10">
    <property type="entry name" value="AhpD-like"/>
    <property type="match status" value="1"/>
</dbReference>
<evidence type="ECO:0000313" key="2">
    <source>
        <dbReference type="Proteomes" id="UP001316803"/>
    </source>
</evidence>
<accession>A0AAN8EK10</accession>
<comment type="caution">
    <text evidence="1">The sequence shown here is derived from an EMBL/GenBank/DDBJ whole genome shotgun (WGS) entry which is preliminary data.</text>
</comment>
<keyword evidence="2" id="KW-1185">Reference proteome</keyword>
<organism evidence="1 2">
    <name type="scientific">Knufia fluminis</name>
    <dbReference type="NCBI Taxonomy" id="191047"/>
    <lineage>
        <taxon>Eukaryota</taxon>
        <taxon>Fungi</taxon>
        <taxon>Dikarya</taxon>
        <taxon>Ascomycota</taxon>
        <taxon>Pezizomycotina</taxon>
        <taxon>Eurotiomycetes</taxon>
        <taxon>Chaetothyriomycetidae</taxon>
        <taxon>Chaetothyriales</taxon>
        <taxon>Trichomeriaceae</taxon>
        <taxon>Knufia</taxon>
    </lineage>
</organism>